<sequence length="144" mass="16296">MDAAIDQMVPYGLTKDQVRSTVNEFSCKSKVPATEYIVIVRRLLRNPCYLSNHNHMNIAPNSSCRQVRTKNGLDMGKVPVVYIFAAFIPAVMIADIALWINWTPSCKWRTSIISHAHKEPCCSQETVDQKEDGKECQGMHKATR</sequence>
<dbReference type="EMBL" id="CM045762">
    <property type="protein sequence ID" value="KAI8010502.1"/>
    <property type="molecule type" value="Genomic_DNA"/>
</dbReference>
<comment type="caution">
    <text evidence="1">The sequence shown here is derived from an EMBL/GenBank/DDBJ whole genome shotgun (WGS) entry which is preliminary data.</text>
</comment>
<protein>
    <submittedName>
        <fullName evidence="1">Uncharacterized protein</fullName>
    </submittedName>
</protein>
<accession>A0ACC0HAD5</accession>
<dbReference type="Proteomes" id="UP001060215">
    <property type="component" value="Chromosome 5"/>
</dbReference>
<organism evidence="1 2">
    <name type="scientific">Camellia lanceoleosa</name>
    <dbReference type="NCBI Taxonomy" id="1840588"/>
    <lineage>
        <taxon>Eukaryota</taxon>
        <taxon>Viridiplantae</taxon>
        <taxon>Streptophyta</taxon>
        <taxon>Embryophyta</taxon>
        <taxon>Tracheophyta</taxon>
        <taxon>Spermatophyta</taxon>
        <taxon>Magnoliopsida</taxon>
        <taxon>eudicotyledons</taxon>
        <taxon>Gunneridae</taxon>
        <taxon>Pentapetalae</taxon>
        <taxon>asterids</taxon>
        <taxon>Ericales</taxon>
        <taxon>Theaceae</taxon>
        <taxon>Camellia</taxon>
    </lineage>
</organism>
<evidence type="ECO:0000313" key="1">
    <source>
        <dbReference type="EMBL" id="KAI8010502.1"/>
    </source>
</evidence>
<keyword evidence="2" id="KW-1185">Reference proteome</keyword>
<proteinExistence type="predicted"/>
<gene>
    <name evidence="1" type="ORF">LOK49_LG06G02459</name>
</gene>
<name>A0ACC0HAD5_9ERIC</name>
<reference evidence="1 2" key="1">
    <citation type="journal article" date="2022" name="Plant J.">
        <title>Chromosome-level genome of Camellia lanceoleosa provides a valuable resource for understanding genome evolution and self-incompatibility.</title>
        <authorList>
            <person name="Gong W."/>
            <person name="Xiao S."/>
            <person name="Wang L."/>
            <person name="Liao Z."/>
            <person name="Chang Y."/>
            <person name="Mo W."/>
            <person name="Hu G."/>
            <person name="Li W."/>
            <person name="Zhao G."/>
            <person name="Zhu H."/>
            <person name="Hu X."/>
            <person name="Ji K."/>
            <person name="Xiang X."/>
            <person name="Song Q."/>
            <person name="Yuan D."/>
            <person name="Jin S."/>
            <person name="Zhang L."/>
        </authorList>
    </citation>
    <scope>NUCLEOTIDE SEQUENCE [LARGE SCALE GENOMIC DNA]</scope>
    <source>
        <strain evidence="1">SQ_2022a</strain>
    </source>
</reference>
<evidence type="ECO:0000313" key="2">
    <source>
        <dbReference type="Proteomes" id="UP001060215"/>
    </source>
</evidence>